<dbReference type="PANTHER" id="PTHR32322">
    <property type="entry name" value="INNER MEMBRANE TRANSPORTER"/>
    <property type="match status" value="1"/>
</dbReference>
<sequence length="290" mass="31412">MAILAYILVSFFWGSTYMAIKIGVEDMPPMFFAGVRFLIAGLIMIVFSFIRGYAFPAGKSEFSRLSLIGLFMLLGGNGLVVFAEQWVDSGVASLIMATIPIFAGVLEHFFIRTTRLTLKALSGLLLGFFGVYFLLVPAEHGISIDIPGILVLLSASFLWSTGTVLSKTFKGNSSIVSNIGIQMFAGGVGLMFVSAITGEFSRVRFSMNSVLAIAYLVVFGSLVAYSSYIYLLQKWPATKAGTYAYINPLVAVSLGAIFLGEKINFLMILSMVGIFLGVLIVQKSKIKVSE</sequence>
<evidence type="ECO:0000256" key="5">
    <source>
        <dbReference type="SAM" id="Phobius"/>
    </source>
</evidence>
<feature type="transmembrane region" description="Helical" evidence="5">
    <location>
        <begin position="141"/>
        <end position="159"/>
    </location>
</feature>
<comment type="caution">
    <text evidence="7">The sequence shown here is derived from an EMBL/GenBank/DDBJ whole genome shotgun (WGS) entry which is preliminary data.</text>
</comment>
<feature type="transmembrane region" description="Helical" evidence="5">
    <location>
        <begin position="89"/>
        <end position="109"/>
    </location>
</feature>
<keyword evidence="3 5" id="KW-1133">Transmembrane helix</keyword>
<dbReference type="EMBL" id="LGGW01000240">
    <property type="protein sequence ID" value="KUK84659.1"/>
    <property type="molecule type" value="Genomic_DNA"/>
</dbReference>
<accession>A0A101HXM4</accession>
<proteinExistence type="predicted"/>
<feature type="transmembrane region" description="Helical" evidence="5">
    <location>
        <begin position="62"/>
        <end position="83"/>
    </location>
</feature>
<dbReference type="InterPro" id="IPR000620">
    <property type="entry name" value="EamA_dom"/>
</dbReference>
<feature type="transmembrane region" description="Helical" evidence="5">
    <location>
        <begin position="243"/>
        <end position="259"/>
    </location>
</feature>
<protein>
    <submittedName>
        <fullName evidence="7">DMT(Drug/metabolite transporter) superfamily permease</fullName>
    </submittedName>
</protein>
<dbReference type="InterPro" id="IPR037185">
    <property type="entry name" value="EmrE-like"/>
</dbReference>
<dbReference type="PATRIC" id="fig|1236046.5.peg.70"/>
<dbReference type="Proteomes" id="UP000055014">
    <property type="component" value="Unassembled WGS sequence"/>
</dbReference>
<evidence type="ECO:0000256" key="2">
    <source>
        <dbReference type="ARBA" id="ARBA00022692"/>
    </source>
</evidence>
<evidence type="ECO:0000256" key="3">
    <source>
        <dbReference type="ARBA" id="ARBA00022989"/>
    </source>
</evidence>
<feature type="transmembrane region" description="Helical" evidence="5">
    <location>
        <begin position="265"/>
        <end position="281"/>
    </location>
</feature>
<organism evidence="7 8">
    <name type="scientific">Mesotoga infera</name>
    <dbReference type="NCBI Taxonomy" id="1236046"/>
    <lineage>
        <taxon>Bacteria</taxon>
        <taxon>Thermotogati</taxon>
        <taxon>Thermotogota</taxon>
        <taxon>Thermotogae</taxon>
        <taxon>Kosmotogales</taxon>
        <taxon>Kosmotogaceae</taxon>
        <taxon>Mesotoga</taxon>
    </lineage>
</organism>
<name>A0A101HXM4_9BACT</name>
<gene>
    <name evidence="7" type="ORF">XE02_1624</name>
</gene>
<dbReference type="AlphaFoldDB" id="A0A101HXM4"/>
<feature type="transmembrane region" description="Helical" evidence="5">
    <location>
        <begin position="210"/>
        <end position="231"/>
    </location>
</feature>
<reference evidence="8" key="1">
    <citation type="journal article" date="2015" name="MBio">
        <title>Genome-Resolved Metagenomic Analysis Reveals Roles for Candidate Phyla and Other Microbial Community Members in Biogeochemical Transformations in Oil Reservoirs.</title>
        <authorList>
            <person name="Hu P."/>
            <person name="Tom L."/>
            <person name="Singh A."/>
            <person name="Thomas B.C."/>
            <person name="Baker B.J."/>
            <person name="Piceno Y.M."/>
            <person name="Andersen G.L."/>
            <person name="Banfield J.F."/>
        </authorList>
    </citation>
    <scope>NUCLEOTIDE SEQUENCE [LARGE SCALE GENOMIC DNA]</scope>
</reference>
<dbReference type="InterPro" id="IPR050638">
    <property type="entry name" value="AA-Vitamin_Transporters"/>
</dbReference>
<feature type="transmembrane region" description="Helical" evidence="5">
    <location>
        <begin position="28"/>
        <end position="50"/>
    </location>
</feature>
<dbReference type="GO" id="GO:0016020">
    <property type="term" value="C:membrane"/>
    <property type="evidence" value="ECO:0007669"/>
    <property type="project" value="UniProtKB-SubCell"/>
</dbReference>
<evidence type="ECO:0000313" key="7">
    <source>
        <dbReference type="EMBL" id="KUK84659.1"/>
    </source>
</evidence>
<feature type="domain" description="EamA" evidence="6">
    <location>
        <begin position="2"/>
        <end position="135"/>
    </location>
</feature>
<feature type="domain" description="EamA" evidence="6">
    <location>
        <begin position="147"/>
        <end position="281"/>
    </location>
</feature>
<evidence type="ECO:0000313" key="8">
    <source>
        <dbReference type="Proteomes" id="UP000055014"/>
    </source>
</evidence>
<feature type="transmembrane region" description="Helical" evidence="5">
    <location>
        <begin position="179"/>
        <end position="198"/>
    </location>
</feature>
<feature type="transmembrane region" description="Helical" evidence="5">
    <location>
        <begin position="116"/>
        <end position="135"/>
    </location>
</feature>
<dbReference type="PANTHER" id="PTHR32322:SF14">
    <property type="entry name" value="PROTEIN PAGO"/>
    <property type="match status" value="1"/>
</dbReference>
<keyword evidence="2 5" id="KW-0812">Transmembrane</keyword>
<dbReference type="SUPFAM" id="SSF103481">
    <property type="entry name" value="Multidrug resistance efflux transporter EmrE"/>
    <property type="match status" value="2"/>
</dbReference>
<dbReference type="Pfam" id="PF00892">
    <property type="entry name" value="EamA"/>
    <property type="match status" value="2"/>
</dbReference>
<evidence type="ECO:0000256" key="1">
    <source>
        <dbReference type="ARBA" id="ARBA00004141"/>
    </source>
</evidence>
<evidence type="ECO:0000259" key="6">
    <source>
        <dbReference type="Pfam" id="PF00892"/>
    </source>
</evidence>
<comment type="subcellular location">
    <subcellularLocation>
        <location evidence="1">Membrane</location>
        <topology evidence="1">Multi-pass membrane protein</topology>
    </subcellularLocation>
</comment>
<evidence type="ECO:0000256" key="4">
    <source>
        <dbReference type="ARBA" id="ARBA00023136"/>
    </source>
</evidence>
<keyword evidence="4 5" id="KW-0472">Membrane</keyword>